<gene>
    <name evidence="3" type="ORF">K3152_05260</name>
</gene>
<accession>A0ABS7IZ95</accession>
<protein>
    <submittedName>
        <fullName evidence="3">VWA domain-containing protein</fullName>
    </submittedName>
</protein>
<reference evidence="3 4" key="1">
    <citation type="submission" date="2021-08" db="EMBL/GenBank/DDBJ databases">
        <title>Comparative Genomics Analysis of the Genus Qipengyuania Reveals Extensive Genetic Diversity and Metabolic Versatility, Including the Description of Fifteen Novel Species.</title>
        <authorList>
            <person name="Liu Y."/>
        </authorList>
    </citation>
    <scope>NUCLEOTIDE SEQUENCE [LARGE SCALE GENOMIC DNA]</scope>
    <source>
        <strain evidence="3 4">1NDH17</strain>
    </source>
</reference>
<name>A0ABS7IZ95_9SPHN</name>
<evidence type="ECO:0000313" key="3">
    <source>
        <dbReference type="EMBL" id="MBX7457650.1"/>
    </source>
</evidence>
<dbReference type="InterPro" id="IPR036465">
    <property type="entry name" value="vWFA_dom_sf"/>
</dbReference>
<dbReference type="Pfam" id="PF00092">
    <property type="entry name" value="VWA"/>
    <property type="match status" value="1"/>
</dbReference>
<dbReference type="Gene3D" id="3.40.50.410">
    <property type="entry name" value="von Willebrand factor, type A domain"/>
    <property type="match status" value="1"/>
</dbReference>
<keyword evidence="4" id="KW-1185">Reference proteome</keyword>
<feature type="chain" id="PRO_5046544834" evidence="1">
    <location>
        <begin position="25"/>
        <end position="599"/>
    </location>
</feature>
<keyword evidence="1" id="KW-0732">Signal</keyword>
<dbReference type="PANTHER" id="PTHR10579:SF43">
    <property type="entry name" value="ZINC FINGER (C3HC4-TYPE RING FINGER) FAMILY PROTEIN"/>
    <property type="match status" value="1"/>
</dbReference>
<organism evidence="3 4">
    <name type="scientific">Qipengyuania polymorpha</name>
    <dbReference type="NCBI Taxonomy" id="2867234"/>
    <lineage>
        <taxon>Bacteria</taxon>
        <taxon>Pseudomonadati</taxon>
        <taxon>Pseudomonadota</taxon>
        <taxon>Alphaproteobacteria</taxon>
        <taxon>Sphingomonadales</taxon>
        <taxon>Erythrobacteraceae</taxon>
        <taxon>Qipengyuania</taxon>
    </lineage>
</organism>
<dbReference type="RefSeq" id="WP_221573027.1">
    <property type="nucleotide sequence ID" value="NZ_JAIGNK010000001.1"/>
</dbReference>
<dbReference type="PROSITE" id="PS50234">
    <property type="entry name" value="VWFA"/>
    <property type="match status" value="1"/>
</dbReference>
<evidence type="ECO:0000259" key="2">
    <source>
        <dbReference type="PROSITE" id="PS50234"/>
    </source>
</evidence>
<feature type="domain" description="VWFA" evidence="2">
    <location>
        <begin position="138"/>
        <end position="316"/>
    </location>
</feature>
<dbReference type="Proteomes" id="UP000783253">
    <property type="component" value="Unassembled WGS sequence"/>
</dbReference>
<dbReference type="SMART" id="SM00327">
    <property type="entry name" value="VWA"/>
    <property type="match status" value="1"/>
</dbReference>
<dbReference type="SUPFAM" id="SSF53300">
    <property type="entry name" value="vWA-like"/>
    <property type="match status" value="1"/>
</dbReference>
<dbReference type="PANTHER" id="PTHR10579">
    <property type="entry name" value="CALCIUM-ACTIVATED CHLORIDE CHANNEL REGULATOR"/>
    <property type="match status" value="1"/>
</dbReference>
<evidence type="ECO:0000256" key="1">
    <source>
        <dbReference type="SAM" id="SignalP"/>
    </source>
</evidence>
<evidence type="ECO:0000313" key="4">
    <source>
        <dbReference type="Proteomes" id="UP000783253"/>
    </source>
</evidence>
<feature type="signal peptide" evidence="1">
    <location>
        <begin position="1"/>
        <end position="24"/>
    </location>
</feature>
<sequence>MSFSRVSLFTTASLALFLSSPASAQDVPDEDEQEAADAGSIIVTATRVRQGGAQDIKHFRSVSLDGDFLPPTSSLTLEGLLGEHDLTLPSTGDCTQLFCISSHAMEASLPGREQDAYFVGLGFDSAIDADAYRAEPVSLIAVVDRSGSMSGSPLERVKEGLNSALKQLRPGDRMGIVIYGSETVVHLPVTDVDGNEAAIRQAIATIESNGSTAMEAGLELGYKTAVEELKQSRGKTRLMLFTDENPNVGNTSAEGFMGQATRGSRMGIGLTTIGVGVHFDGALASRVSSVRGGNLFFLDDEDDAAKLFDTEFYNMVSEVAHDVAITIDPAEGYKVTGVFGVPDGLMSEADDGLVTVTIGSAFLSSNGGGIYFSLGKDAEREFLPARELGQTSPAQIAVSYTDALSGQSHTDSDGVGGVAKAPERLRAAHLLVDQYLTLSSALGDYHQKGERKSVFHRLDALSQRIAAADVEGFENEAELVDSLKGRAAYLAGYAGELPREMRHFGVVGTWRVLRHRGVDDIGRGDRVEITKDNEFITYREGRYGDGDEIFQYFEVNEKRLHIEDTDLVLRYTFNGDRMRLSDGREGSEILLERIESEDS</sequence>
<dbReference type="EMBL" id="JAIGNK010000001">
    <property type="protein sequence ID" value="MBX7457650.1"/>
    <property type="molecule type" value="Genomic_DNA"/>
</dbReference>
<proteinExistence type="predicted"/>
<dbReference type="InterPro" id="IPR002035">
    <property type="entry name" value="VWF_A"/>
</dbReference>
<comment type="caution">
    <text evidence="3">The sequence shown here is derived from an EMBL/GenBank/DDBJ whole genome shotgun (WGS) entry which is preliminary data.</text>
</comment>
<dbReference type="InterPro" id="IPR051266">
    <property type="entry name" value="CLCR"/>
</dbReference>